<dbReference type="AlphaFoldDB" id="A0A8K0A3T6"/>
<accession>A0A8K0A3T6</accession>
<reference evidence="2" key="1">
    <citation type="submission" date="2022-01" db="EMBL/GenBank/DDBJ databases">
        <authorList>
            <person name="Braso-Vives M."/>
        </authorList>
    </citation>
    <scope>NUCLEOTIDE SEQUENCE</scope>
</reference>
<protein>
    <submittedName>
        <fullName evidence="2">Hypp3726 protein</fullName>
    </submittedName>
</protein>
<dbReference type="EMBL" id="OV696691">
    <property type="protein sequence ID" value="CAH1267298.1"/>
    <property type="molecule type" value="Genomic_DNA"/>
</dbReference>
<organism evidence="2 3">
    <name type="scientific">Branchiostoma lanceolatum</name>
    <name type="common">Common lancelet</name>
    <name type="synonym">Amphioxus lanceolatum</name>
    <dbReference type="NCBI Taxonomy" id="7740"/>
    <lineage>
        <taxon>Eukaryota</taxon>
        <taxon>Metazoa</taxon>
        <taxon>Chordata</taxon>
        <taxon>Cephalochordata</taxon>
        <taxon>Leptocardii</taxon>
        <taxon>Amphioxiformes</taxon>
        <taxon>Branchiostomatidae</taxon>
        <taxon>Branchiostoma</taxon>
    </lineage>
</organism>
<name>A0A8K0A3T6_BRALA</name>
<proteinExistence type="predicted"/>
<evidence type="ECO:0000313" key="3">
    <source>
        <dbReference type="Proteomes" id="UP000838412"/>
    </source>
</evidence>
<feature type="region of interest" description="Disordered" evidence="1">
    <location>
        <begin position="17"/>
        <end position="50"/>
    </location>
</feature>
<sequence length="135" mass="14787">MNVSLSSLEAYTPDWKALSCDNTSPQPRHLTREDDGQVQSPGEWRCRVGNQTTNNGVSLPFIGDGKGDLSDAALSDSTFLTGTWAQNYHRSDMHPYSSVTDSGQVFRLAQELDTPTSTSPTGDHLIMCKFLHKPG</sequence>
<evidence type="ECO:0000313" key="2">
    <source>
        <dbReference type="EMBL" id="CAH1267298.1"/>
    </source>
</evidence>
<dbReference type="Proteomes" id="UP000838412">
    <property type="component" value="Chromosome 6"/>
</dbReference>
<evidence type="ECO:0000256" key="1">
    <source>
        <dbReference type="SAM" id="MobiDB-lite"/>
    </source>
</evidence>
<keyword evidence="3" id="KW-1185">Reference proteome</keyword>
<gene>
    <name evidence="2" type="primary">Hypp3726</name>
    <name evidence="2" type="ORF">BLAG_LOCUS20712</name>
</gene>